<keyword evidence="3" id="KW-0805">Transcription regulation</keyword>
<dbReference type="SMART" id="SM00345">
    <property type="entry name" value="HTH_GNTR"/>
    <property type="match status" value="1"/>
</dbReference>
<evidence type="ECO:0000256" key="5">
    <source>
        <dbReference type="ARBA" id="ARBA00023163"/>
    </source>
</evidence>
<keyword evidence="5" id="KW-0804">Transcription</keyword>
<dbReference type="STRING" id="477184.KYC_11688"/>
<dbReference type="Gene3D" id="1.10.10.10">
    <property type="entry name" value="Winged helix-like DNA-binding domain superfamily/Winged helix DNA-binding domain"/>
    <property type="match status" value="1"/>
</dbReference>
<accession>H0F6E4</accession>
<name>H0F6E4_9BURK</name>
<dbReference type="Pfam" id="PF00155">
    <property type="entry name" value="Aminotran_1_2"/>
    <property type="match status" value="1"/>
</dbReference>
<comment type="caution">
    <text evidence="8">The sequence shown here is derived from an EMBL/GenBank/DDBJ whole genome shotgun (WGS) entry which is preliminary data.</text>
</comment>
<dbReference type="GO" id="GO:0003700">
    <property type="term" value="F:DNA-binding transcription factor activity"/>
    <property type="evidence" value="ECO:0007669"/>
    <property type="project" value="InterPro"/>
</dbReference>
<dbReference type="CDD" id="cd07377">
    <property type="entry name" value="WHTH_GntR"/>
    <property type="match status" value="1"/>
</dbReference>
<dbReference type="PANTHER" id="PTHR46577">
    <property type="entry name" value="HTH-TYPE TRANSCRIPTIONAL REGULATORY PROTEIN GABR"/>
    <property type="match status" value="1"/>
</dbReference>
<dbReference type="GO" id="GO:0030170">
    <property type="term" value="F:pyridoxal phosphate binding"/>
    <property type="evidence" value="ECO:0007669"/>
    <property type="project" value="InterPro"/>
</dbReference>
<dbReference type="PROSITE" id="PS50949">
    <property type="entry name" value="HTH_GNTR"/>
    <property type="match status" value="1"/>
</dbReference>
<dbReference type="AlphaFoldDB" id="H0F6E4"/>
<evidence type="ECO:0000256" key="2">
    <source>
        <dbReference type="ARBA" id="ARBA00022898"/>
    </source>
</evidence>
<dbReference type="PATRIC" id="fig|477184.5.peg.2321"/>
<keyword evidence="9" id="KW-1185">Reference proteome</keyword>
<dbReference type="InterPro" id="IPR036388">
    <property type="entry name" value="WH-like_DNA-bd_sf"/>
</dbReference>
<reference evidence="8 9" key="1">
    <citation type="journal article" date="2012" name="J. Bacteriol.">
        <title>Genome sequence of the highly efficient arsenite-oxidizing bacterium Achromobacter arsenitoxydans SY8.</title>
        <authorList>
            <person name="Li X."/>
            <person name="Hu Y."/>
            <person name="Gong J."/>
            <person name="Lin Y."/>
            <person name="Johnstone L."/>
            <person name="Rensing C."/>
            <person name="Wang G."/>
        </authorList>
    </citation>
    <scope>NUCLEOTIDE SEQUENCE [LARGE SCALE GENOMIC DNA]</scope>
    <source>
        <strain evidence="8 9">SY8</strain>
    </source>
</reference>
<dbReference type="CDD" id="cd00609">
    <property type="entry name" value="AAT_like"/>
    <property type="match status" value="1"/>
</dbReference>
<dbReference type="InterPro" id="IPR051446">
    <property type="entry name" value="HTH_trans_reg/aminotransferase"/>
</dbReference>
<keyword evidence="4" id="KW-0238">DNA-binding</keyword>
<dbReference type="Pfam" id="PF00392">
    <property type="entry name" value="GntR"/>
    <property type="match status" value="1"/>
</dbReference>
<gene>
    <name evidence="8" type="ORF">KYC_11688</name>
</gene>
<organism evidence="8 9">
    <name type="scientific">Achromobacter arsenitoxydans SY8</name>
    <dbReference type="NCBI Taxonomy" id="477184"/>
    <lineage>
        <taxon>Bacteria</taxon>
        <taxon>Pseudomonadati</taxon>
        <taxon>Pseudomonadota</taxon>
        <taxon>Betaproteobacteria</taxon>
        <taxon>Burkholderiales</taxon>
        <taxon>Alcaligenaceae</taxon>
        <taxon>Achromobacter</taxon>
    </lineage>
</organism>
<keyword evidence="2" id="KW-0663">Pyridoxal phosphate</keyword>
<evidence type="ECO:0000256" key="6">
    <source>
        <dbReference type="SAM" id="MobiDB-lite"/>
    </source>
</evidence>
<dbReference type="InterPro" id="IPR036390">
    <property type="entry name" value="WH_DNA-bd_sf"/>
</dbReference>
<dbReference type="Proteomes" id="UP000003113">
    <property type="component" value="Unassembled WGS sequence"/>
</dbReference>
<dbReference type="InterPro" id="IPR015424">
    <property type="entry name" value="PyrdxlP-dep_Trfase"/>
</dbReference>
<dbReference type="InterPro" id="IPR015421">
    <property type="entry name" value="PyrdxlP-dep_Trfase_major"/>
</dbReference>
<evidence type="ECO:0000256" key="4">
    <source>
        <dbReference type="ARBA" id="ARBA00023125"/>
    </source>
</evidence>
<dbReference type="GO" id="GO:0003677">
    <property type="term" value="F:DNA binding"/>
    <property type="evidence" value="ECO:0007669"/>
    <property type="project" value="UniProtKB-KW"/>
</dbReference>
<dbReference type="eggNOG" id="COG1167">
    <property type="taxonomic scope" value="Bacteria"/>
</dbReference>
<dbReference type="InterPro" id="IPR000524">
    <property type="entry name" value="Tscrpt_reg_HTH_GntR"/>
</dbReference>
<evidence type="ECO:0000313" key="9">
    <source>
        <dbReference type="Proteomes" id="UP000003113"/>
    </source>
</evidence>
<dbReference type="InterPro" id="IPR004839">
    <property type="entry name" value="Aminotransferase_I/II_large"/>
</dbReference>
<dbReference type="PANTHER" id="PTHR46577:SF2">
    <property type="entry name" value="TRANSCRIPTIONAL REGULATORY PROTEIN"/>
    <property type="match status" value="1"/>
</dbReference>
<dbReference type="SUPFAM" id="SSF46785">
    <property type="entry name" value="Winged helix' DNA-binding domain"/>
    <property type="match status" value="1"/>
</dbReference>
<proteinExistence type="inferred from homology"/>
<evidence type="ECO:0000256" key="3">
    <source>
        <dbReference type="ARBA" id="ARBA00023015"/>
    </source>
</evidence>
<evidence type="ECO:0000313" key="8">
    <source>
        <dbReference type="EMBL" id="EHK66116.1"/>
    </source>
</evidence>
<protein>
    <submittedName>
        <fullName evidence="8">GntR family transcriptional regulator</fullName>
    </submittedName>
</protein>
<comment type="similarity">
    <text evidence="1">In the C-terminal section; belongs to the class-I pyridoxal-phosphate-dependent aminotransferase family.</text>
</comment>
<feature type="region of interest" description="Disordered" evidence="6">
    <location>
        <begin position="1"/>
        <end position="27"/>
    </location>
</feature>
<dbReference type="EMBL" id="AGUF01000043">
    <property type="protein sequence ID" value="EHK66116.1"/>
    <property type="molecule type" value="Genomic_DNA"/>
</dbReference>
<sequence>MHCTNSGNDSVGIPSVDDANPSGRPQRAAPIAESLARLIGQQIADGVYRAGDKLPSLRELAQLHRYAKNTVVVAFEMLVARGLVEPRRGSGFYVLDVDHARPPADEEPGQLSRAMDIVWLMREQLKTQPDAVAVGDGFPPVEWLADMRMDRYHQKVVRTGLGALFRYGSRFGYAPLRESLVRKLGDVGISAAPSQLVLTHGANEAMDLVIRYFLPPGSTVLVDNPGYYPLFGKLKLAGVRMLGVPRLPDGPDLAALEALLQREKPRLFFTQSLAHNPTGSDISPAKAYKVLQLSERYNLMVVENDPLADFKPTSAVRLSALDQLERTIYIGSFSKSFSAALRVGFIACNAALASDLADLKALVHVSSSEYCERMVDVMLREGHYERHLVRLRQRLEAATGHALQVLDALGAEVFARPTSSLYLWSAFPGVDDSLTLAAALMPQKVIMAPGRVFSVDPTAVSPWSRCNVGAVESPRFLATLKAHLSQR</sequence>
<feature type="domain" description="HTH gntR-type" evidence="7">
    <location>
        <begin position="29"/>
        <end position="97"/>
    </location>
</feature>
<evidence type="ECO:0000259" key="7">
    <source>
        <dbReference type="PROSITE" id="PS50949"/>
    </source>
</evidence>
<dbReference type="SUPFAM" id="SSF53383">
    <property type="entry name" value="PLP-dependent transferases"/>
    <property type="match status" value="1"/>
</dbReference>
<dbReference type="Gene3D" id="3.40.640.10">
    <property type="entry name" value="Type I PLP-dependent aspartate aminotransferase-like (Major domain)"/>
    <property type="match status" value="1"/>
</dbReference>
<evidence type="ECO:0000256" key="1">
    <source>
        <dbReference type="ARBA" id="ARBA00005384"/>
    </source>
</evidence>